<evidence type="ECO:0000313" key="1">
    <source>
        <dbReference type="EMBL" id="KAK1768260.1"/>
    </source>
</evidence>
<dbReference type="AlphaFoldDB" id="A0AAJ0C171"/>
<protein>
    <submittedName>
        <fullName evidence="1">Uncharacterized protein</fullName>
    </submittedName>
</protein>
<proteinExistence type="predicted"/>
<accession>A0AAJ0C171</accession>
<organism evidence="1 2">
    <name type="scientific">Phialemonium atrogriseum</name>
    <dbReference type="NCBI Taxonomy" id="1093897"/>
    <lineage>
        <taxon>Eukaryota</taxon>
        <taxon>Fungi</taxon>
        <taxon>Dikarya</taxon>
        <taxon>Ascomycota</taxon>
        <taxon>Pezizomycotina</taxon>
        <taxon>Sordariomycetes</taxon>
        <taxon>Sordariomycetidae</taxon>
        <taxon>Cephalothecales</taxon>
        <taxon>Cephalothecaceae</taxon>
        <taxon>Phialemonium</taxon>
    </lineage>
</organism>
<sequence>MEDEHVMAEIMLSEDIDEEGDFRPRIDASSSFQRETITDGRGVVDIRCVAKDVIHGYFKHGFQFDSHKGTRRIAKVDIQFVYEGDEIGSELDVFEIAPKGRWTLEPREQTDVMIGGEGADNWAAKSGYKLKRTTTRGMQHGTTVVGSTEVTNRIHGPPNVARWSLMENTSAGVPTIFRAVVLLRREDDFPFHSSVKVKASVDWKRRLSPLFGATPADHHILYDPRLPPTNKLHICDTYNLGHVSLRGLMRN</sequence>
<reference evidence="1" key="1">
    <citation type="submission" date="2023-06" db="EMBL/GenBank/DDBJ databases">
        <title>Genome-scale phylogeny and comparative genomics of the fungal order Sordariales.</title>
        <authorList>
            <consortium name="Lawrence Berkeley National Laboratory"/>
            <person name="Hensen N."/>
            <person name="Bonometti L."/>
            <person name="Westerberg I."/>
            <person name="Brannstrom I.O."/>
            <person name="Guillou S."/>
            <person name="Cros-Aarteil S."/>
            <person name="Calhoun S."/>
            <person name="Haridas S."/>
            <person name="Kuo A."/>
            <person name="Mondo S."/>
            <person name="Pangilinan J."/>
            <person name="Riley R."/>
            <person name="Labutti K."/>
            <person name="Andreopoulos B."/>
            <person name="Lipzen A."/>
            <person name="Chen C."/>
            <person name="Yanf M."/>
            <person name="Daum C."/>
            <person name="Ng V."/>
            <person name="Clum A."/>
            <person name="Steindorff A."/>
            <person name="Ohm R."/>
            <person name="Martin F."/>
            <person name="Silar P."/>
            <person name="Natvig D."/>
            <person name="Lalanne C."/>
            <person name="Gautier V."/>
            <person name="Ament-Velasquez S.L."/>
            <person name="Kruys A."/>
            <person name="Hutchinson M.I."/>
            <person name="Powell A.J."/>
            <person name="Barry K."/>
            <person name="Miller A.N."/>
            <person name="Grigoriev I.V."/>
            <person name="Debuchy R."/>
            <person name="Gladieux P."/>
            <person name="Thoren M.H."/>
            <person name="Johannesson H."/>
        </authorList>
    </citation>
    <scope>NUCLEOTIDE SEQUENCE</scope>
    <source>
        <strain evidence="1">8032-3</strain>
    </source>
</reference>
<dbReference type="EMBL" id="MU839006">
    <property type="protein sequence ID" value="KAK1768260.1"/>
    <property type="molecule type" value="Genomic_DNA"/>
</dbReference>
<dbReference type="Proteomes" id="UP001244011">
    <property type="component" value="Unassembled WGS sequence"/>
</dbReference>
<gene>
    <name evidence="1" type="ORF">QBC33DRAFT_577861</name>
</gene>
<name>A0AAJ0C171_9PEZI</name>
<keyword evidence="2" id="KW-1185">Reference proteome</keyword>
<evidence type="ECO:0000313" key="2">
    <source>
        <dbReference type="Proteomes" id="UP001244011"/>
    </source>
</evidence>
<comment type="caution">
    <text evidence="1">The sequence shown here is derived from an EMBL/GenBank/DDBJ whole genome shotgun (WGS) entry which is preliminary data.</text>
</comment>
<dbReference type="RefSeq" id="XP_060284473.1">
    <property type="nucleotide sequence ID" value="XM_060431017.1"/>
</dbReference>
<dbReference type="GeneID" id="85314204"/>